<accession>A0A3M7M5H9</accession>
<evidence type="ECO:0000313" key="3">
    <source>
        <dbReference type="EMBL" id="RMZ69722.1"/>
    </source>
</evidence>
<dbReference type="EMBL" id="KE747821">
    <property type="protein sequence ID" value="RMZ69722.1"/>
    <property type="molecule type" value="Genomic_DNA"/>
</dbReference>
<gene>
    <name evidence="3" type="ORF">GMOD_00010295</name>
</gene>
<feature type="compositionally biased region" description="Low complexity" evidence="1">
    <location>
        <begin position="367"/>
        <end position="381"/>
    </location>
</feature>
<feature type="signal peptide" evidence="2">
    <location>
        <begin position="1"/>
        <end position="25"/>
    </location>
</feature>
<keyword evidence="4" id="KW-1185">Reference proteome</keyword>
<protein>
    <submittedName>
        <fullName evidence="3">Uncharacterized protein</fullName>
    </submittedName>
</protein>
<keyword evidence="2" id="KW-0732">Signal</keyword>
<evidence type="ECO:0000256" key="2">
    <source>
        <dbReference type="SAM" id="SignalP"/>
    </source>
</evidence>
<feature type="chain" id="PRO_5017982639" evidence="2">
    <location>
        <begin position="26"/>
        <end position="688"/>
    </location>
</feature>
<sequence length="688" mass="73307">MGVVWAIGGAFALFVAVDVRTGTSAANGTQRTVVAIAVPHIYLYHGRKSMRRDVTKLGIHEVSLCSSSYNVASHARYLTCYADCCCTAVQCPNICDSFVKSPLPRSTPFNTLYNAISHWPPDPGCLPIKATLGGVGPIGTHRRIVNYPNRKLRVRNHPSTLTQGKQAEHQLLFLLSQLLASTHSWDSRACRSAVQFLSLLFFSQASQHFLQTLTYSSTPFTFPNTFYIRSHTQAHFCPTFILHKHTASSTMSSNSPIIPKSSDTVWWRALMSDLATDIMWSGEPEGIQGGEMAPLPEYAFQAPDAFIPAGGYDGTWDSQSLQGTEVLQAPVQGVAEGPPAPAVAVNVPAVVAKKPRKPRVKKVKDQTATASTTASPTVSKVTKPKKKPVKKTALPVPPTPTNPARTVLELYNSRWTDLAHDEKLRLLGPLLEGKDPNTGKKIGTAGAFLPPPDFEEIGKDLFEAPALPASSPTAIPAPAPAPAQDDVVAKFVAECNTLPTEGEGGLVDNFLANGYNSGLPPMGDFSSSSPFTPFPSSDSFSADLFAPGPSFGAANDFFDANFMGNTAFCPMNNMGMGMNGMYDMGMNGMNMGMGMGMNGGFFPNSIAASNSAWAAPTTTTNSAYAAATACLPDYLPATLPAAAPAPTMPAPATPAAITPTMSAAEYGIQRQQDALRRNALAAQLGRRR</sequence>
<dbReference type="Proteomes" id="UP000265663">
    <property type="component" value="Unassembled WGS sequence"/>
</dbReference>
<organism evidence="3 4">
    <name type="scientific">Pyrenophora seminiperda CCB06</name>
    <dbReference type="NCBI Taxonomy" id="1302712"/>
    <lineage>
        <taxon>Eukaryota</taxon>
        <taxon>Fungi</taxon>
        <taxon>Dikarya</taxon>
        <taxon>Ascomycota</taxon>
        <taxon>Pezizomycotina</taxon>
        <taxon>Dothideomycetes</taxon>
        <taxon>Pleosporomycetidae</taxon>
        <taxon>Pleosporales</taxon>
        <taxon>Pleosporineae</taxon>
        <taxon>Pleosporaceae</taxon>
        <taxon>Pyrenophora</taxon>
    </lineage>
</organism>
<feature type="region of interest" description="Disordered" evidence="1">
    <location>
        <begin position="354"/>
        <end position="401"/>
    </location>
</feature>
<reference evidence="3 4" key="1">
    <citation type="journal article" date="2014" name="PLoS ONE">
        <title>De novo Genome Assembly of the Fungal Plant Pathogen Pyrenophora semeniperda.</title>
        <authorList>
            <person name="Soliai M.M."/>
            <person name="Meyer S.E."/>
            <person name="Udall J.A."/>
            <person name="Elzinga D.E."/>
            <person name="Hermansen R.A."/>
            <person name="Bodily P.M."/>
            <person name="Hart A.A."/>
            <person name="Coleman C.E."/>
        </authorList>
    </citation>
    <scope>NUCLEOTIDE SEQUENCE [LARGE SCALE GENOMIC DNA]</scope>
    <source>
        <strain evidence="3 4">CCB06</strain>
        <tissue evidence="3">Mycelium</tissue>
    </source>
</reference>
<name>A0A3M7M5H9_9PLEO</name>
<evidence type="ECO:0000256" key="1">
    <source>
        <dbReference type="SAM" id="MobiDB-lite"/>
    </source>
</evidence>
<proteinExistence type="predicted"/>
<dbReference type="OrthoDB" id="3801582at2759"/>
<dbReference type="AlphaFoldDB" id="A0A3M7M5H9"/>
<evidence type="ECO:0000313" key="4">
    <source>
        <dbReference type="Proteomes" id="UP000265663"/>
    </source>
</evidence>